<feature type="compositionally biased region" description="Basic and acidic residues" evidence="1">
    <location>
        <begin position="19"/>
        <end position="29"/>
    </location>
</feature>
<keyword evidence="4" id="KW-1185">Reference proteome</keyword>
<dbReference type="Proteomes" id="UP001164286">
    <property type="component" value="Unassembled WGS sequence"/>
</dbReference>
<dbReference type="RefSeq" id="XP_052948996.1">
    <property type="nucleotide sequence ID" value="XM_053090631.1"/>
</dbReference>
<evidence type="ECO:0000256" key="1">
    <source>
        <dbReference type="SAM" id="MobiDB-lite"/>
    </source>
</evidence>
<sequence>MSTSAGPPMLELPVMSDKSFMHTEKHEPEANGIGSTHGPLSEKPPPSTMPTTTTTAAPSSPRSPTAPSAYPQPHACPSKPSLPAPASNRLLTTHLLAHPDHTAKKAIHTQFPNPNPIIRLARRFKVKHSVIKGMTDHEWKRYEKMAPELKRKAGWKRAGAPAEEEGVEVSELFWKMYLSLMPTVERDPLSGLVPPDLLGSTTTMPLTVISLIPDIMQHYHDVIIRARDEVFLATNYWQPSNSVTTITGSLLELSALVVKENRKKIVVKIMYDRGSLEQIWNSHAPVAKEAWKPLDLPGPDEIPGLELEVINFHRVLLGTFHAKFLIVDRKVALINSNNIQDRPNLELMSHLEGPVVDSFYEIALHSWYNRLSPPLPCMSTPYTPPPGGYLFSHDNPFFDDIEVLKAAKAARLLLRKQTQDTDAETAALLRENAGAPGDRLRDAVKRVVDHQRQSLAEWRPGERFDEAMHDLREMRERFTGGMGQGSRSRPGSRGPSRRGSANEGMFRSLLKGGDKPDQSPLPAVDPSEAPSSPTIAETPIKKSHLPHPDDMTGHITPTGSVELSGPRRGHTTSHVAFAPVFDDEPSDAPRRSMDSNVKSQRGMLTIPPSGGAVLSPSPIATGVEGLPPSPASALSSRAYPQPGQPGHSGAGTATNANGEVLPPSAMYPGEAQEVDRTTIRDGEGVIGQQQVLVGTDSTPEGMGSKRLYKMSKMFNAAGVLSEAWATVEDSDDLDTFQPHVVHKPHKPVPVAMACRKPHGFPGHHDIRNPQNAAWLAGFRYAKHKVFIQTPTLNARPIVRAVKQACRRGVSVSLLLDLGFNDKGESIPFQGGTNEEVVVRLYKALRAEKKEQYLKVYWYTGKDQVRPLNAVKKQRNCHIKFAAYDDEVLIIGNGNQDSQSWFHSQEINIMVDSKQIIQEMMDTLLTNQNTIQYGLVDTDGIWRDKEGKTLQDYGATEGRRFKGLSGFIQFAKTI</sequence>
<dbReference type="GeneID" id="77729836"/>
<protein>
    <recommendedName>
        <fullName evidence="2">PLD phosphodiesterase domain-containing protein</fullName>
    </recommendedName>
</protein>
<dbReference type="CDD" id="cd00138">
    <property type="entry name" value="PLDc_SF"/>
    <property type="match status" value="1"/>
</dbReference>
<dbReference type="Gene3D" id="3.30.870.10">
    <property type="entry name" value="Endonuclease Chain A"/>
    <property type="match status" value="2"/>
</dbReference>
<feature type="region of interest" description="Disordered" evidence="1">
    <location>
        <begin position="477"/>
        <end position="657"/>
    </location>
</feature>
<dbReference type="InterPro" id="IPR025202">
    <property type="entry name" value="PLD-like_dom"/>
</dbReference>
<dbReference type="PROSITE" id="PS50035">
    <property type="entry name" value="PLD"/>
    <property type="match status" value="1"/>
</dbReference>
<accession>A0AA38HHE5</accession>
<dbReference type="GO" id="GO:0032049">
    <property type="term" value="P:cardiolipin biosynthetic process"/>
    <property type="evidence" value="ECO:0007669"/>
    <property type="project" value="UniProtKB-ARBA"/>
</dbReference>
<feature type="compositionally biased region" description="Low complexity" evidence="1">
    <location>
        <begin position="49"/>
        <end position="71"/>
    </location>
</feature>
<dbReference type="PANTHER" id="PTHR21248:SF22">
    <property type="entry name" value="PHOSPHOLIPASE D"/>
    <property type="match status" value="1"/>
</dbReference>
<dbReference type="EMBL" id="JAKWFO010000001">
    <property type="protein sequence ID" value="KAI9639219.1"/>
    <property type="molecule type" value="Genomic_DNA"/>
</dbReference>
<evidence type="ECO:0000313" key="4">
    <source>
        <dbReference type="Proteomes" id="UP001164286"/>
    </source>
</evidence>
<dbReference type="AlphaFoldDB" id="A0AA38HHE5"/>
<proteinExistence type="predicted"/>
<dbReference type="InterPro" id="IPR001736">
    <property type="entry name" value="PLipase_D/transphosphatidylase"/>
</dbReference>
<evidence type="ECO:0000313" key="3">
    <source>
        <dbReference type="EMBL" id="KAI9639219.1"/>
    </source>
</evidence>
<organism evidence="3 4">
    <name type="scientific">Dioszegia hungarica</name>
    <dbReference type="NCBI Taxonomy" id="4972"/>
    <lineage>
        <taxon>Eukaryota</taxon>
        <taxon>Fungi</taxon>
        <taxon>Dikarya</taxon>
        <taxon>Basidiomycota</taxon>
        <taxon>Agaricomycotina</taxon>
        <taxon>Tremellomycetes</taxon>
        <taxon>Tremellales</taxon>
        <taxon>Bulleribasidiaceae</taxon>
        <taxon>Dioszegia</taxon>
    </lineage>
</organism>
<dbReference type="GO" id="GO:0030572">
    <property type="term" value="F:phosphatidyltransferase activity"/>
    <property type="evidence" value="ECO:0007669"/>
    <property type="project" value="UniProtKB-ARBA"/>
</dbReference>
<dbReference type="Pfam" id="PF13091">
    <property type="entry name" value="PLDc_2"/>
    <property type="match status" value="1"/>
</dbReference>
<feature type="domain" description="PLD phosphodiesterase" evidence="2">
    <location>
        <begin position="316"/>
        <end position="343"/>
    </location>
</feature>
<reference evidence="3" key="1">
    <citation type="journal article" date="2022" name="G3 (Bethesda)">
        <title>High quality genome of the basidiomycete yeast Dioszegia hungarica PDD-24b-2 isolated from cloud water.</title>
        <authorList>
            <person name="Jarrige D."/>
            <person name="Haridas S."/>
            <person name="Bleykasten-Grosshans C."/>
            <person name="Joly M."/>
            <person name="Nadalig T."/>
            <person name="Sancelme M."/>
            <person name="Vuilleumier S."/>
            <person name="Grigoriev I.V."/>
            <person name="Amato P."/>
            <person name="Bringel F."/>
        </authorList>
    </citation>
    <scope>NUCLEOTIDE SEQUENCE</scope>
    <source>
        <strain evidence="3">PDD-24b-2</strain>
    </source>
</reference>
<name>A0AA38HHE5_9TREE</name>
<feature type="region of interest" description="Disordered" evidence="1">
    <location>
        <begin position="1"/>
        <end position="86"/>
    </location>
</feature>
<dbReference type="PANTHER" id="PTHR21248">
    <property type="entry name" value="CARDIOLIPIN SYNTHASE"/>
    <property type="match status" value="1"/>
</dbReference>
<comment type="caution">
    <text evidence="3">The sequence shown here is derived from an EMBL/GenBank/DDBJ whole genome shotgun (WGS) entry which is preliminary data.</text>
</comment>
<dbReference type="SUPFAM" id="SSF56024">
    <property type="entry name" value="Phospholipase D/nuclease"/>
    <property type="match status" value="2"/>
</dbReference>
<feature type="compositionally biased region" description="Low complexity" evidence="1">
    <location>
        <begin position="485"/>
        <end position="499"/>
    </location>
</feature>
<evidence type="ECO:0000259" key="2">
    <source>
        <dbReference type="PROSITE" id="PS50035"/>
    </source>
</evidence>
<gene>
    <name evidence="3" type="ORF">MKK02DRAFT_39512</name>
</gene>